<dbReference type="PROSITE" id="PS50082">
    <property type="entry name" value="WD_REPEATS_2"/>
    <property type="match status" value="3"/>
</dbReference>
<evidence type="ECO:0000256" key="1">
    <source>
        <dbReference type="ARBA" id="ARBA00004496"/>
    </source>
</evidence>
<dbReference type="CDD" id="cd00200">
    <property type="entry name" value="WD40"/>
    <property type="match status" value="1"/>
</dbReference>
<evidence type="ECO:0000256" key="8">
    <source>
        <dbReference type="PROSITE-ProRule" id="PRU00221"/>
    </source>
</evidence>
<keyword evidence="2" id="KW-0963">Cytoplasm</keyword>
<keyword evidence="4" id="KW-0677">Repeat</keyword>
<dbReference type="GO" id="GO:0005737">
    <property type="term" value="C:cytoplasm"/>
    <property type="evidence" value="ECO:0007669"/>
    <property type="project" value="UniProtKB-SubCell"/>
</dbReference>
<evidence type="ECO:0000313" key="10">
    <source>
        <dbReference type="Proteomes" id="UP000801492"/>
    </source>
</evidence>
<dbReference type="EMBL" id="VTPC01003362">
    <property type="protein sequence ID" value="KAF2898672.1"/>
    <property type="molecule type" value="Genomic_DNA"/>
</dbReference>
<dbReference type="InterPro" id="IPR015943">
    <property type="entry name" value="WD40/YVTN_repeat-like_dom_sf"/>
</dbReference>
<dbReference type="InterPro" id="IPR001680">
    <property type="entry name" value="WD40_rpt"/>
</dbReference>
<dbReference type="PANTHER" id="PTHR22842">
    <property type="entry name" value="WD40 REPEAT PROTEIN"/>
    <property type="match status" value="1"/>
</dbReference>
<evidence type="ECO:0000256" key="7">
    <source>
        <dbReference type="ARBA" id="ARBA00042222"/>
    </source>
</evidence>
<feature type="repeat" description="WD" evidence="8">
    <location>
        <begin position="98"/>
        <end position="139"/>
    </location>
</feature>
<dbReference type="Gene3D" id="2.130.10.10">
    <property type="entry name" value="YVTN repeat-like/Quinoprotein amine dehydrogenase"/>
    <property type="match status" value="1"/>
</dbReference>
<dbReference type="InterPro" id="IPR036322">
    <property type="entry name" value="WD40_repeat_dom_sf"/>
</dbReference>
<keyword evidence="10" id="KW-1185">Reference proteome</keyword>
<feature type="repeat" description="WD" evidence="8">
    <location>
        <begin position="14"/>
        <end position="46"/>
    </location>
</feature>
<evidence type="ECO:0000256" key="2">
    <source>
        <dbReference type="ARBA" id="ARBA00022490"/>
    </source>
</evidence>
<evidence type="ECO:0000256" key="6">
    <source>
        <dbReference type="ARBA" id="ARBA00040453"/>
    </source>
</evidence>
<dbReference type="Proteomes" id="UP000801492">
    <property type="component" value="Unassembled WGS sequence"/>
</dbReference>
<comment type="caution">
    <text evidence="9">The sequence shown here is derived from an EMBL/GenBank/DDBJ whole genome shotgun (WGS) entry which is preliminary data.</text>
</comment>
<accession>A0A8K0D993</accession>
<evidence type="ECO:0000313" key="9">
    <source>
        <dbReference type="EMBL" id="KAF2898672.1"/>
    </source>
</evidence>
<dbReference type="GO" id="GO:0071013">
    <property type="term" value="C:catalytic step 2 spliceosome"/>
    <property type="evidence" value="ECO:0007669"/>
    <property type="project" value="TreeGrafter"/>
</dbReference>
<dbReference type="PROSITE" id="PS50294">
    <property type="entry name" value="WD_REPEATS_REGION"/>
    <property type="match status" value="2"/>
</dbReference>
<protein>
    <recommendedName>
        <fullName evidence="6">WD repeat domain-containing protein 83</fullName>
    </recommendedName>
    <alternativeName>
        <fullName evidence="7">Mitogen-activated protein kinase organizer 1</fullName>
    </alternativeName>
</protein>
<dbReference type="PROSITE" id="PS00678">
    <property type="entry name" value="WD_REPEATS_1"/>
    <property type="match status" value="1"/>
</dbReference>
<evidence type="ECO:0000256" key="3">
    <source>
        <dbReference type="ARBA" id="ARBA00022574"/>
    </source>
</evidence>
<dbReference type="SUPFAM" id="SSF50978">
    <property type="entry name" value="WD40 repeat-like"/>
    <property type="match status" value="1"/>
</dbReference>
<evidence type="ECO:0000256" key="5">
    <source>
        <dbReference type="ARBA" id="ARBA00038145"/>
    </source>
</evidence>
<proteinExistence type="inferred from homology"/>
<dbReference type="PANTHER" id="PTHR22842:SF3">
    <property type="entry name" value="WD REPEAT DOMAIN-CONTAINING PROTEIN 83"/>
    <property type="match status" value="1"/>
</dbReference>
<feature type="repeat" description="WD" evidence="8">
    <location>
        <begin position="56"/>
        <end position="97"/>
    </location>
</feature>
<dbReference type="SMART" id="SM00320">
    <property type="entry name" value="WD40"/>
    <property type="match status" value="7"/>
</dbReference>
<organism evidence="9 10">
    <name type="scientific">Ignelater luminosus</name>
    <name type="common">Cucubano</name>
    <name type="synonym">Pyrophorus luminosus</name>
    <dbReference type="NCBI Taxonomy" id="2038154"/>
    <lineage>
        <taxon>Eukaryota</taxon>
        <taxon>Metazoa</taxon>
        <taxon>Ecdysozoa</taxon>
        <taxon>Arthropoda</taxon>
        <taxon>Hexapoda</taxon>
        <taxon>Insecta</taxon>
        <taxon>Pterygota</taxon>
        <taxon>Neoptera</taxon>
        <taxon>Endopterygota</taxon>
        <taxon>Coleoptera</taxon>
        <taxon>Polyphaga</taxon>
        <taxon>Elateriformia</taxon>
        <taxon>Elateroidea</taxon>
        <taxon>Elateridae</taxon>
        <taxon>Agrypninae</taxon>
        <taxon>Pyrophorini</taxon>
        <taxon>Ignelater</taxon>
    </lineage>
</organism>
<comment type="subcellular location">
    <subcellularLocation>
        <location evidence="1">Cytoplasm</location>
    </subcellularLocation>
</comment>
<dbReference type="OrthoDB" id="71437at2759"/>
<dbReference type="InterPro" id="IPR019775">
    <property type="entry name" value="WD40_repeat_CS"/>
</dbReference>
<dbReference type="AlphaFoldDB" id="A0A8K0D993"/>
<evidence type="ECO:0000256" key="4">
    <source>
        <dbReference type="ARBA" id="ARBA00022737"/>
    </source>
</evidence>
<comment type="similarity">
    <text evidence="5">Belongs to the WD repeat MORG1 family.</text>
</comment>
<gene>
    <name evidence="9" type="ORF">ILUMI_07506</name>
</gene>
<keyword evidence="3 8" id="KW-0853">WD repeat</keyword>
<reference evidence="9" key="1">
    <citation type="submission" date="2019-08" db="EMBL/GenBank/DDBJ databases">
        <title>The genome of the North American firefly Photinus pyralis.</title>
        <authorList>
            <consortium name="Photinus pyralis genome working group"/>
            <person name="Fallon T.R."/>
            <person name="Sander Lower S.E."/>
            <person name="Weng J.-K."/>
        </authorList>
    </citation>
    <scope>NUCLEOTIDE SEQUENCE</scope>
    <source>
        <strain evidence="9">TRF0915ILg1</strain>
        <tissue evidence="9">Whole body</tissue>
    </source>
</reference>
<name>A0A8K0D993_IGNLU</name>
<dbReference type="Pfam" id="PF00400">
    <property type="entry name" value="WD40"/>
    <property type="match status" value="4"/>
</dbReference>
<dbReference type="InterPro" id="IPR020472">
    <property type="entry name" value="WD40_PAC1"/>
</dbReference>
<dbReference type="PRINTS" id="PR00320">
    <property type="entry name" value="GPROTEINBRPT"/>
</dbReference>
<dbReference type="InterPro" id="IPR051980">
    <property type="entry name" value="WD_repeat_MORG1"/>
</dbReference>
<dbReference type="GO" id="GO:0000398">
    <property type="term" value="P:mRNA splicing, via spliceosome"/>
    <property type="evidence" value="ECO:0007669"/>
    <property type="project" value="TreeGrafter"/>
</dbReference>
<sequence length="310" mass="34140">MAKHKIDLQCINTIDCQQGAVRAVRFNVDGSYCITCGSDKKLKLWNPYRNLLLKTYGGHGNEVLDAAASCDSSQIVSCSSDKSVILWDVYTAQPLRRLRGHASTVTCISFNEESTVAVSGSLDNTVMCWDVKSRRNEPIQVLNEAKDCITSVKVTNYEILTGSVDCSVRRYDLRNRSCQVDFVGAPVTSVGFSHDGQCMLVGSADNTVRLLDKNTGEMLGEYTGHRIDDMNIECAIISSDNHILSGSVTGELWCWDLISAEVQQKLVHTLGKVLNSLDIHPRKDLVVTASVNTIKVWGTAKDLEIKDETS</sequence>